<feature type="domain" description="Bacterial sugar transferase" evidence="2">
    <location>
        <begin position="10"/>
        <end position="169"/>
    </location>
</feature>
<reference evidence="3" key="2">
    <citation type="submission" date="2020-09" db="EMBL/GenBank/DDBJ databases">
        <authorList>
            <person name="Sun Q."/>
            <person name="Ohkuma M."/>
        </authorList>
    </citation>
    <scope>NUCLEOTIDE SEQUENCE</scope>
    <source>
        <strain evidence="3">JCM 4988</strain>
    </source>
</reference>
<evidence type="ECO:0000313" key="4">
    <source>
        <dbReference type="Proteomes" id="UP000630936"/>
    </source>
</evidence>
<dbReference type="GO" id="GO:0016780">
    <property type="term" value="F:phosphotransferase activity, for other substituted phosphate groups"/>
    <property type="evidence" value="ECO:0007669"/>
    <property type="project" value="TreeGrafter"/>
</dbReference>
<gene>
    <name evidence="3" type="ORF">GCM10010387_02850</name>
</gene>
<protein>
    <recommendedName>
        <fullName evidence="2">Bacterial sugar transferase domain-containing protein</fullName>
    </recommendedName>
</protein>
<organism evidence="3 4">
    <name type="scientific">Streptomyces inusitatus</name>
    <dbReference type="NCBI Taxonomy" id="68221"/>
    <lineage>
        <taxon>Bacteria</taxon>
        <taxon>Bacillati</taxon>
        <taxon>Actinomycetota</taxon>
        <taxon>Actinomycetes</taxon>
        <taxon>Kitasatosporales</taxon>
        <taxon>Streptomycetaceae</taxon>
        <taxon>Streptomyces</taxon>
    </lineage>
</organism>
<proteinExistence type="inferred from homology"/>
<dbReference type="InterPro" id="IPR003362">
    <property type="entry name" value="Bact_transf"/>
</dbReference>
<dbReference type="AlphaFoldDB" id="A0A918UJE4"/>
<evidence type="ECO:0000313" key="3">
    <source>
        <dbReference type="EMBL" id="GGZ14192.1"/>
    </source>
</evidence>
<comment type="similarity">
    <text evidence="1">Belongs to the bacterial sugar transferase family.</text>
</comment>
<evidence type="ECO:0000256" key="1">
    <source>
        <dbReference type="ARBA" id="ARBA00006464"/>
    </source>
</evidence>
<dbReference type="PANTHER" id="PTHR30576">
    <property type="entry name" value="COLANIC BIOSYNTHESIS UDP-GLUCOSE LIPID CARRIER TRANSFERASE"/>
    <property type="match status" value="1"/>
</dbReference>
<name>A0A918UJE4_9ACTN</name>
<evidence type="ECO:0000259" key="2">
    <source>
        <dbReference type="Pfam" id="PF02397"/>
    </source>
</evidence>
<comment type="caution">
    <text evidence="3">The sequence shown here is derived from an EMBL/GenBank/DDBJ whole genome shotgun (WGS) entry which is preliminary data.</text>
</comment>
<dbReference type="Proteomes" id="UP000630936">
    <property type="component" value="Unassembled WGS sequence"/>
</dbReference>
<dbReference type="PANTHER" id="PTHR30576:SF10">
    <property type="entry name" value="SLL5057 PROTEIN"/>
    <property type="match status" value="1"/>
</dbReference>
<dbReference type="RefSeq" id="WP_229868418.1">
    <property type="nucleotide sequence ID" value="NZ_BMWG01000001.1"/>
</dbReference>
<dbReference type="EMBL" id="BMWG01000001">
    <property type="protein sequence ID" value="GGZ14192.1"/>
    <property type="molecule type" value="Genomic_DNA"/>
</dbReference>
<keyword evidence="4" id="KW-1185">Reference proteome</keyword>
<sequence length="189" mass="20190">MAMPASSPAKRVFDLAACVPLLLLLAPLLLALAAAVALSSRGPVLVRRERAGLGGRPFSMLTFRAAPGTRVGRLLHRHFLDHLPQLINVVRGEMSLVGPRPLTPARAAAVTGPARAGRSVRPGITGLWQTGRRSGLPWDEMAVLDPHYVEAHWLGLDLMILARTLPAALRGRAAVGRGRTPAPRARRVA</sequence>
<accession>A0A918UJE4</accession>
<dbReference type="Pfam" id="PF02397">
    <property type="entry name" value="Bac_transf"/>
    <property type="match status" value="1"/>
</dbReference>
<reference evidence="3" key="1">
    <citation type="journal article" date="2014" name="Int. J. Syst. Evol. Microbiol.">
        <title>Complete genome sequence of Corynebacterium casei LMG S-19264T (=DSM 44701T), isolated from a smear-ripened cheese.</title>
        <authorList>
            <consortium name="US DOE Joint Genome Institute (JGI-PGF)"/>
            <person name="Walter F."/>
            <person name="Albersmeier A."/>
            <person name="Kalinowski J."/>
            <person name="Ruckert C."/>
        </authorList>
    </citation>
    <scope>NUCLEOTIDE SEQUENCE</scope>
    <source>
        <strain evidence="3">JCM 4988</strain>
    </source>
</reference>